<dbReference type="EMBL" id="SGXF01000004">
    <property type="protein sequence ID" value="RZS94504.1"/>
    <property type="molecule type" value="Genomic_DNA"/>
</dbReference>
<dbReference type="PANTHER" id="PTHR43135">
    <property type="entry name" value="ALPHA-D-RIBOSE 1-METHYLPHOSPHONATE 5-TRIPHOSPHATE DIPHOSPHATASE"/>
    <property type="match status" value="1"/>
</dbReference>
<keyword evidence="3" id="KW-1185">Reference proteome</keyword>
<evidence type="ECO:0000313" key="2">
    <source>
        <dbReference type="EMBL" id="RZS94504.1"/>
    </source>
</evidence>
<dbReference type="Pfam" id="PF01979">
    <property type="entry name" value="Amidohydro_1"/>
    <property type="match status" value="1"/>
</dbReference>
<proteinExistence type="predicted"/>
<dbReference type="AlphaFoldDB" id="A0A4Q7P3U3"/>
<dbReference type="InterPro" id="IPR011059">
    <property type="entry name" value="Metal-dep_hydrolase_composite"/>
</dbReference>
<protein>
    <submittedName>
        <fullName evidence="2">Imidazolonepropionase-like amidohydrolase</fullName>
    </submittedName>
</protein>
<dbReference type="RefSeq" id="WP_130435612.1">
    <property type="nucleotide sequence ID" value="NZ_SGXF01000004.1"/>
</dbReference>
<dbReference type="InterPro" id="IPR032466">
    <property type="entry name" value="Metal_Hydrolase"/>
</dbReference>
<dbReference type="InterPro" id="IPR051781">
    <property type="entry name" value="Metallo-dep_Hydrolase"/>
</dbReference>
<dbReference type="SUPFAM" id="SSF51338">
    <property type="entry name" value="Composite domain of metallo-dependent hydrolases"/>
    <property type="match status" value="1"/>
</dbReference>
<dbReference type="CDD" id="cd01309">
    <property type="entry name" value="Met_dep_hydrolase_C"/>
    <property type="match status" value="1"/>
</dbReference>
<feature type="domain" description="Amidohydrolase-related" evidence="1">
    <location>
        <begin position="53"/>
        <end position="361"/>
    </location>
</feature>
<dbReference type="Proteomes" id="UP000292927">
    <property type="component" value="Unassembled WGS sequence"/>
</dbReference>
<name>A0A4Q7P3U3_9FIRM</name>
<dbReference type="OrthoDB" id="9802793at2"/>
<evidence type="ECO:0000313" key="3">
    <source>
        <dbReference type="Proteomes" id="UP000292927"/>
    </source>
</evidence>
<accession>A0A4Q7P3U3</accession>
<dbReference type="Gene3D" id="3.20.20.140">
    <property type="entry name" value="Metal-dependent hydrolases"/>
    <property type="match status" value="1"/>
</dbReference>
<comment type="caution">
    <text evidence="2">The sequence shown here is derived from an EMBL/GenBank/DDBJ whole genome shotgun (WGS) entry which is preliminary data.</text>
</comment>
<sequence>MLCIKNGTLHTVAQKEPFQGDILVEGGKIRKIGQDLEIPEGCEVIDASGLQVYPGFVEAHCHLGLDGYGIGFEGQDYNELNEIVTPELQAIDSIYPQDETLRQAAAAGVTCVGTGPGSSNVLGGTFAAIKTVGCRVDHMIVKRAVAMKCAFGENPKRCYKDKNNYARMSTASKLRVMLRKAQEYQERMNAAGDDVLKRPAYDPKLEALLPVINREIPLKAHAHRIDDIFTSIRIAKEFNLKLTLEHCTEGHLAPEEIAKEGFPAAVGPSLTHATKFELRNKTFETPGILSRAGVQVSIITDSPVIPEQYLPLCAGLAVKSGMDPYEALKAITINPAKHLGIEDRVGSLEEGKDADILLADGCPMEIGTRICRVYIDGREVAQDCDEAGK</sequence>
<evidence type="ECO:0000259" key="1">
    <source>
        <dbReference type="Pfam" id="PF01979"/>
    </source>
</evidence>
<organism evidence="2 3">
    <name type="scientific">Cuneatibacter caecimuris</name>
    <dbReference type="NCBI Taxonomy" id="1796618"/>
    <lineage>
        <taxon>Bacteria</taxon>
        <taxon>Bacillati</taxon>
        <taxon>Bacillota</taxon>
        <taxon>Clostridia</taxon>
        <taxon>Lachnospirales</taxon>
        <taxon>Lachnospiraceae</taxon>
        <taxon>Cuneatibacter</taxon>
    </lineage>
</organism>
<dbReference type="InterPro" id="IPR006680">
    <property type="entry name" value="Amidohydro-rel"/>
</dbReference>
<dbReference type="PANTHER" id="PTHR43135:SF3">
    <property type="entry name" value="ALPHA-D-RIBOSE 1-METHYLPHOSPHONATE 5-TRIPHOSPHATE DIPHOSPHATASE"/>
    <property type="match status" value="1"/>
</dbReference>
<dbReference type="Gene3D" id="2.30.40.10">
    <property type="entry name" value="Urease, subunit C, domain 1"/>
    <property type="match status" value="1"/>
</dbReference>
<keyword evidence="2" id="KW-0378">Hydrolase</keyword>
<dbReference type="GO" id="GO:0016810">
    <property type="term" value="F:hydrolase activity, acting on carbon-nitrogen (but not peptide) bonds"/>
    <property type="evidence" value="ECO:0007669"/>
    <property type="project" value="InterPro"/>
</dbReference>
<gene>
    <name evidence="2" type="ORF">EV209_2347</name>
</gene>
<reference evidence="2 3" key="1">
    <citation type="submission" date="2019-02" db="EMBL/GenBank/DDBJ databases">
        <title>Genomic Encyclopedia of Type Strains, Phase IV (KMG-IV): sequencing the most valuable type-strain genomes for metagenomic binning, comparative biology and taxonomic classification.</title>
        <authorList>
            <person name="Goeker M."/>
        </authorList>
    </citation>
    <scope>NUCLEOTIDE SEQUENCE [LARGE SCALE GENOMIC DNA]</scope>
    <source>
        <strain evidence="2 3">DSM 29486</strain>
    </source>
</reference>
<dbReference type="SUPFAM" id="SSF51556">
    <property type="entry name" value="Metallo-dependent hydrolases"/>
    <property type="match status" value="1"/>
</dbReference>